<dbReference type="Pfam" id="PF13173">
    <property type="entry name" value="AAA_14"/>
    <property type="match status" value="1"/>
</dbReference>
<feature type="domain" description="DUF4143" evidence="2">
    <location>
        <begin position="206"/>
        <end position="360"/>
    </location>
</feature>
<dbReference type="PANTHER" id="PTHR43566">
    <property type="entry name" value="CONSERVED PROTEIN"/>
    <property type="match status" value="1"/>
</dbReference>
<dbReference type="OrthoDB" id="128089at2"/>
<evidence type="ECO:0000259" key="2">
    <source>
        <dbReference type="Pfam" id="PF13635"/>
    </source>
</evidence>
<dbReference type="AlphaFoldDB" id="A0A2W2FFI7"/>
<dbReference type="PANTHER" id="PTHR43566:SF2">
    <property type="entry name" value="DUF4143 DOMAIN-CONTAINING PROTEIN"/>
    <property type="match status" value="1"/>
</dbReference>
<dbReference type="InterPro" id="IPR041682">
    <property type="entry name" value="AAA_14"/>
</dbReference>
<evidence type="ECO:0000313" key="3">
    <source>
        <dbReference type="EMBL" id="PZG23438.1"/>
    </source>
</evidence>
<dbReference type="SUPFAM" id="SSF52540">
    <property type="entry name" value="P-loop containing nucleoside triphosphate hydrolases"/>
    <property type="match status" value="1"/>
</dbReference>
<protein>
    <recommendedName>
        <fullName evidence="5">ATPase</fullName>
    </recommendedName>
</protein>
<dbReference type="InterPro" id="IPR027417">
    <property type="entry name" value="P-loop_NTPase"/>
</dbReference>
<evidence type="ECO:0000313" key="4">
    <source>
        <dbReference type="Proteomes" id="UP000248924"/>
    </source>
</evidence>
<dbReference type="InterPro" id="IPR025420">
    <property type="entry name" value="DUF4143"/>
</dbReference>
<proteinExistence type="predicted"/>
<dbReference type="Proteomes" id="UP000248924">
    <property type="component" value="Unassembled WGS sequence"/>
</dbReference>
<feature type="domain" description="AAA" evidence="1">
    <location>
        <begin position="23"/>
        <end position="141"/>
    </location>
</feature>
<comment type="caution">
    <text evidence="3">The sequence shown here is derived from an EMBL/GenBank/DDBJ whole genome shotgun (WGS) entry which is preliminary data.</text>
</comment>
<dbReference type="Pfam" id="PF13635">
    <property type="entry name" value="DUF4143"/>
    <property type="match status" value="1"/>
</dbReference>
<name>A0A2W2FFI7_9ACTN</name>
<gene>
    <name evidence="3" type="ORF">C1I95_03245</name>
</gene>
<organism evidence="3 4">
    <name type="scientific">Micromonospora craterilacus</name>
    <dbReference type="NCBI Taxonomy" id="1655439"/>
    <lineage>
        <taxon>Bacteria</taxon>
        <taxon>Bacillati</taxon>
        <taxon>Actinomycetota</taxon>
        <taxon>Actinomycetes</taxon>
        <taxon>Micromonosporales</taxon>
        <taxon>Micromonosporaceae</taxon>
        <taxon>Micromonospora</taxon>
    </lineage>
</organism>
<evidence type="ECO:0000259" key="1">
    <source>
        <dbReference type="Pfam" id="PF13173"/>
    </source>
</evidence>
<accession>A0A2W2FFI7</accession>
<evidence type="ECO:0008006" key="5">
    <source>
        <dbReference type="Google" id="ProtNLM"/>
    </source>
</evidence>
<keyword evidence="4" id="KW-1185">Reference proteome</keyword>
<sequence length="413" mass="45461">MRRAGDYLPRRAADLVLEALTDTRVVVVNGARQVGKSTLAEVVLRHHSDGVARFLDDPGTRAAAAADPVGFVRHDGLMLIDEVQRVPDLWLAIKNLVDRDPRPGRFLLTGSARLLGLRSVPDSLPGRSETVELWPLSQGEIDGTTDNFVDAAFAHGADLRAPVTDLRRRDYLARAARGGYPEAIRREAPRRRERFFEGYLADLIARDVKQVAEIERVGDMRRLLSLLAAQTAGLLNVNRLASELSITAPTVRSYLHILETIYLIRIVPAWSANSTTRATATPKVIFVDSGVAGYLTAGAVSDAPLGGLLENFVLGELGRQLTWARHSLRLYHYRDRDQYEVDAILEDNAGNVVGIEVKASETVRGEDFRGIRLLQRRLGDRFRAGFVLHCGTDSLSFGEGLTALPISALWTTA</sequence>
<dbReference type="EMBL" id="POTY01000009">
    <property type="protein sequence ID" value="PZG23438.1"/>
    <property type="molecule type" value="Genomic_DNA"/>
</dbReference>
<dbReference type="RefSeq" id="WP_111212246.1">
    <property type="nucleotide sequence ID" value="NZ_POTY01000009.1"/>
</dbReference>
<reference evidence="3 4" key="1">
    <citation type="submission" date="2018-01" db="EMBL/GenBank/DDBJ databases">
        <title>Draft genome sequence of Jishengella sp. NA12.</title>
        <authorList>
            <person name="Sahin N."/>
            <person name="Ay H."/>
            <person name="Saygin H."/>
        </authorList>
    </citation>
    <scope>NUCLEOTIDE SEQUENCE [LARGE SCALE GENOMIC DNA]</scope>
    <source>
        <strain evidence="3 4">NA12</strain>
    </source>
</reference>